<gene>
    <name evidence="5" type="ORF">SAMN05421730_1003207</name>
</gene>
<dbReference type="Pfam" id="PF12833">
    <property type="entry name" value="HTH_18"/>
    <property type="match status" value="1"/>
</dbReference>
<dbReference type="InterPro" id="IPR020449">
    <property type="entry name" value="Tscrpt_reg_AraC-type_HTH"/>
</dbReference>
<dbReference type="RefSeq" id="WP_091231028.1">
    <property type="nucleotide sequence ID" value="NZ_FMKA01000003.1"/>
</dbReference>
<protein>
    <submittedName>
        <fullName evidence="5">AraC-type DNA-binding protein</fullName>
    </submittedName>
</protein>
<feature type="domain" description="HTH araC/xylS-type" evidence="4">
    <location>
        <begin position="301"/>
        <end position="399"/>
    </location>
</feature>
<dbReference type="SUPFAM" id="SSF46689">
    <property type="entry name" value="Homeodomain-like"/>
    <property type="match status" value="2"/>
</dbReference>
<dbReference type="EMBL" id="FMKA01000003">
    <property type="protein sequence ID" value="SCP96124.1"/>
    <property type="molecule type" value="Genomic_DNA"/>
</dbReference>
<dbReference type="InterPro" id="IPR018060">
    <property type="entry name" value="HTH_AraC"/>
</dbReference>
<evidence type="ECO:0000313" key="6">
    <source>
        <dbReference type="Proteomes" id="UP000199315"/>
    </source>
</evidence>
<organism evidence="5 6">
    <name type="scientific">Anaerobium acetethylicum</name>
    <dbReference type="NCBI Taxonomy" id="1619234"/>
    <lineage>
        <taxon>Bacteria</taxon>
        <taxon>Bacillati</taxon>
        <taxon>Bacillota</taxon>
        <taxon>Clostridia</taxon>
        <taxon>Lachnospirales</taxon>
        <taxon>Lachnospiraceae</taxon>
        <taxon>Anaerobium</taxon>
    </lineage>
</organism>
<keyword evidence="3" id="KW-0804">Transcription</keyword>
<dbReference type="PROSITE" id="PS01124">
    <property type="entry name" value="HTH_ARAC_FAMILY_2"/>
    <property type="match status" value="1"/>
</dbReference>
<sequence>MNDFPINLIQDLIQSTLGIDVHHFQPPYDDMELMDRGLYKALNRDFDYRTILELDIFQNAQKNYIHFIQNSLDLNYAFLLIPDTSEYEFLTIGPYIFEIPDDAFYKRIMDKNQFPASLLPTIKNYFQTIPVTIECSIIASVHTIASYLFPSYDPKNIKIFQASAGFDYSEEPDAALNFSMEILEQRYAIENDLLEAVKAGDSDSALYYIQKFTQKYVPRRFENPLRNLKNTLLILNTLCRKATEAGMVHPFYIDKLSEKIAVQIEAITDSTLLYPMTSDITRKYCMLVKNYSLAGYSHTVRKMINYINLNLSSPLSLSVIAEALNLNPTYLSAQFRKEYGTTLTDFIHAQRIQAAIKLLNSTELPIQEIADKIGLDDLSYFSKLFKKQLGMSPLKYRQIVKAQDKSPT</sequence>
<evidence type="ECO:0000256" key="3">
    <source>
        <dbReference type="ARBA" id="ARBA00023163"/>
    </source>
</evidence>
<dbReference type="STRING" id="1619234.SAMN05421730_1003207"/>
<evidence type="ECO:0000259" key="4">
    <source>
        <dbReference type="PROSITE" id="PS01124"/>
    </source>
</evidence>
<dbReference type="SMART" id="SM00342">
    <property type="entry name" value="HTH_ARAC"/>
    <property type="match status" value="1"/>
</dbReference>
<dbReference type="PANTHER" id="PTHR43280">
    <property type="entry name" value="ARAC-FAMILY TRANSCRIPTIONAL REGULATOR"/>
    <property type="match status" value="1"/>
</dbReference>
<dbReference type="Gene3D" id="1.10.10.60">
    <property type="entry name" value="Homeodomain-like"/>
    <property type="match status" value="2"/>
</dbReference>
<dbReference type="GO" id="GO:0003700">
    <property type="term" value="F:DNA-binding transcription factor activity"/>
    <property type="evidence" value="ECO:0007669"/>
    <property type="project" value="InterPro"/>
</dbReference>
<dbReference type="InterPro" id="IPR009057">
    <property type="entry name" value="Homeodomain-like_sf"/>
</dbReference>
<dbReference type="Proteomes" id="UP000199315">
    <property type="component" value="Unassembled WGS sequence"/>
</dbReference>
<name>A0A1D3TR50_9FIRM</name>
<evidence type="ECO:0000256" key="1">
    <source>
        <dbReference type="ARBA" id="ARBA00023015"/>
    </source>
</evidence>
<proteinExistence type="predicted"/>
<dbReference type="OrthoDB" id="1650670at2"/>
<dbReference type="InterPro" id="IPR018062">
    <property type="entry name" value="HTH_AraC-typ_CS"/>
</dbReference>
<dbReference type="PANTHER" id="PTHR43280:SF28">
    <property type="entry name" value="HTH-TYPE TRANSCRIPTIONAL ACTIVATOR RHAS"/>
    <property type="match status" value="1"/>
</dbReference>
<evidence type="ECO:0000256" key="2">
    <source>
        <dbReference type="ARBA" id="ARBA00023125"/>
    </source>
</evidence>
<keyword evidence="1" id="KW-0805">Transcription regulation</keyword>
<reference evidence="5 6" key="1">
    <citation type="submission" date="2016-09" db="EMBL/GenBank/DDBJ databases">
        <authorList>
            <person name="Capua I."/>
            <person name="De Benedictis P."/>
            <person name="Joannis T."/>
            <person name="Lombin L.H."/>
            <person name="Cattoli G."/>
        </authorList>
    </citation>
    <scope>NUCLEOTIDE SEQUENCE [LARGE SCALE GENOMIC DNA]</scope>
    <source>
        <strain evidence="5 6">GluBS11</strain>
    </source>
</reference>
<accession>A0A1D3TR50</accession>
<keyword evidence="2 5" id="KW-0238">DNA-binding</keyword>
<evidence type="ECO:0000313" key="5">
    <source>
        <dbReference type="EMBL" id="SCP96124.1"/>
    </source>
</evidence>
<dbReference type="PROSITE" id="PS00041">
    <property type="entry name" value="HTH_ARAC_FAMILY_1"/>
    <property type="match status" value="1"/>
</dbReference>
<keyword evidence="6" id="KW-1185">Reference proteome</keyword>
<dbReference type="PRINTS" id="PR00032">
    <property type="entry name" value="HTHARAC"/>
</dbReference>
<dbReference type="AlphaFoldDB" id="A0A1D3TR50"/>
<dbReference type="GO" id="GO:0043565">
    <property type="term" value="F:sequence-specific DNA binding"/>
    <property type="evidence" value="ECO:0007669"/>
    <property type="project" value="InterPro"/>
</dbReference>